<dbReference type="AlphaFoldDB" id="A0A182MQR9"/>
<feature type="region of interest" description="Disordered" evidence="1">
    <location>
        <begin position="47"/>
        <end position="120"/>
    </location>
</feature>
<evidence type="ECO:0000256" key="1">
    <source>
        <dbReference type="SAM" id="MobiDB-lite"/>
    </source>
</evidence>
<reference evidence="2" key="2">
    <citation type="submission" date="2020-05" db="UniProtKB">
        <authorList>
            <consortium name="EnsemblMetazoa"/>
        </authorList>
    </citation>
    <scope>IDENTIFICATION</scope>
    <source>
        <strain evidence="2">A-37</strain>
    </source>
</reference>
<proteinExistence type="predicted"/>
<dbReference type="Proteomes" id="UP000075883">
    <property type="component" value="Unassembled WGS sequence"/>
</dbReference>
<dbReference type="VEuPathDB" id="VectorBase:ACUA024024"/>
<dbReference type="EnsemblMetazoa" id="ACUA024024-RA">
    <property type="protein sequence ID" value="ACUA024024-PA"/>
    <property type="gene ID" value="ACUA024024"/>
</dbReference>
<protein>
    <submittedName>
        <fullName evidence="2">Uncharacterized protein</fullName>
    </submittedName>
</protein>
<organism evidence="2 3">
    <name type="scientific">Anopheles culicifacies</name>
    <dbReference type="NCBI Taxonomy" id="139723"/>
    <lineage>
        <taxon>Eukaryota</taxon>
        <taxon>Metazoa</taxon>
        <taxon>Ecdysozoa</taxon>
        <taxon>Arthropoda</taxon>
        <taxon>Hexapoda</taxon>
        <taxon>Insecta</taxon>
        <taxon>Pterygota</taxon>
        <taxon>Neoptera</taxon>
        <taxon>Endopterygota</taxon>
        <taxon>Diptera</taxon>
        <taxon>Nematocera</taxon>
        <taxon>Culicoidea</taxon>
        <taxon>Culicidae</taxon>
        <taxon>Anophelinae</taxon>
        <taxon>Anopheles</taxon>
        <taxon>culicifacies species complex</taxon>
    </lineage>
</organism>
<evidence type="ECO:0000313" key="2">
    <source>
        <dbReference type="EnsemblMetazoa" id="ACUA024024-PA"/>
    </source>
</evidence>
<dbReference type="EMBL" id="AXCM01006228">
    <property type="status" value="NOT_ANNOTATED_CDS"/>
    <property type="molecule type" value="Genomic_DNA"/>
</dbReference>
<name>A0A182MQR9_9DIPT</name>
<feature type="compositionally biased region" description="Polar residues" evidence="1">
    <location>
        <begin position="96"/>
        <end position="113"/>
    </location>
</feature>
<evidence type="ECO:0000313" key="3">
    <source>
        <dbReference type="Proteomes" id="UP000075883"/>
    </source>
</evidence>
<sequence length="120" mass="13769">MKVTTVRVRFLLRRNSWASTCSNWLVKSGGFGGRIVRYTRRFNASATANDGCYSNDTGDNDATDADSVRPKQWNRYTHEKQLPVTSHQRRRHRHNSAQGLQAGRNNPVQSWDHQTAVYGY</sequence>
<keyword evidence="3" id="KW-1185">Reference proteome</keyword>
<reference evidence="3" key="1">
    <citation type="submission" date="2013-09" db="EMBL/GenBank/DDBJ databases">
        <title>The Genome Sequence of Anopheles culicifacies species A.</title>
        <authorList>
            <consortium name="The Broad Institute Genomics Platform"/>
            <person name="Neafsey D.E."/>
            <person name="Besansky N."/>
            <person name="Howell P."/>
            <person name="Walton C."/>
            <person name="Young S.K."/>
            <person name="Zeng Q."/>
            <person name="Gargeya S."/>
            <person name="Fitzgerald M."/>
            <person name="Haas B."/>
            <person name="Abouelleil A."/>
            <person name="Allen A.W."/>
            <person name="Alvarado L."/>
            <person name="Arachchi H.M."/>
            <person name="Berlin A.M."/>
            <person name="Chapman S.B."/>
            <person name="Gainer-Dewar J."/>
            <person name="Goldberg J."/>
            <person name="Griggs A."/>
            <person name="Gujja S."/>
            <person name="Hansen M."/>
            <person name="Howarth C."/>
            <person name="Imamovic A."/>
            <person name="Ireland A."/>
            <person name="Larimer J."/>
            <person name="McCowan C."/>
            <person name="Murphy C."/>
            <person name="Pearson M."/>
            <person name="Poon T.W."/>
            <person name="Priest M."/>
            <person name="Roberts A."/>
            <person name="Saif S."/>
            <person name="Shea T."/>
            <person name="Sisk P."/>
            <person name="Sykes S."/>
            <person name="Wortman J."/>
            <person name="Nusbaum C."/>
            <person name="Birren B."/>
        </authorList>
    </citation>
    <scope>NUCLEOTIDE SEQUENCE [LARGE SCALE GENOMIC DNA]</scope>
    <source>
        <strain evidence="3">A-37</strain>
    </source>
</reference>
<accession>A0A182MQR9</accession>